<keyword evidence="7" id="KW-0378">Hydrolase</keyword>
<name>A0A380FJV2_STAGA</name>
<proteinExistence type="inferred from homology"/>
<dbReference type="SUPFAM" id="SSF51261">
    <property type="entry name" value="Duplicated hybrid motif"/>
    <property type="match status" value="1"/>
</dbReference>
<protein>
    <recommendedName>
        <fullName evidence="4">lysostaphin</fullName>
        <ecNumber evidence="4">3.4.24.75</ecNumber>
    </recommendedName>
</protein>
<comment type="similarity">
    <text evidence="3">Belongs to the peptidase M23B family.</text>
</comment>
<comment type="catalytic activity">
    <reaction evidence="1">
        <text>Hydrolysis of the -Gly-|-Gly- bond in the pentaglycine inter-peptide link joining staphylococcal cell wall peptidoglycans.</text>
        <dbReference type="EC" id="3.4.24.75"/>
    </reaction>
</comment>
<dbReference type="InterPro" id="IPR011055">
    <property type="entry name" value="Dup_hybrid_motif"/>
</dbReference>
<evidence type="ECO:0000256" key="3">
    <source>
        <dbReference type="ARBA" id="ARBA00006646"/>
    </source>
</evidence>
<feature type="domain" description="M23ase beta-sheet core" evidence="6">
    <location>
        <begin position="27"/>
        <end position="119"/>
    </location>
</feature>
<dbReference type="Pfam" id="PF01551">
    <property type="entry name" value="Peptidase_M23"/>
    <property type="match status" value="1"/>
</dbReference>
<dbReference type="AlphaFoldDB" id="A0A380FJV2"/>
<keyword evidence="5" id="KW-0482">Metalloprotease</keyword>
<keyword evidence="5" id="KW-0645">Protease</keyword>
<comment type="cofactor">
    <cofactor evidence="2">
        <name>Zn(2+)</name>
        <dbReference type="ChEBI" id="CHEBI:29105"/>
    </cofactor>
</comment>
<sequence length="206" mass="22189">MPVGYSNIQYGKKFGNYTGGLNFNGGKHYGMDFGMPIGTNVKAVAGGKVSNVWTDYGGGKSVEVQLGKNMWNWYMHLSKQLVKKGQKVNAGDLIGKSGDTGNFVRGAHLHFQLMKGDHPGNDTAKDPMSWLKGLTGGGKKAASKWAPEIRKAAKRMKVNLSNKELQGIIAQIQRESNGDAGVTQGNIGDINNLRGNTSARFITICT</sequence>
<dbReference type="EMBL" id="UHDK01000001">
    <property type="protein sequence ID" value="SUM33743.1"/>
    <property type="molecule type" value="Genomic_DNA"/>
</dbReference>
<dbReference type="PANTHER" id="PTHR21666:SF270">
    <property type="entry name" value="MUREIN HYDROLASE ACTIVATOR ENVC"/>
    <property type="match status" value="1"/>
</dbReference>
<evidence type="ECO:0000256" key="2">
    <source>
        <dbReference type="ARBA" id="ARBA00001947"/>
    </source>
</evidence>
<evidence type="ECO:0000259" key="6">
    <source>
        <dbReference type="Pfam" id="PF01551"/>
    </source>
</evidence>
<dbReference type="EC" id="3.4.24.75" evidence="4"/>
<evidence type="ECO:0000313" key="7">
    <source>
        <dbReference type="EMBL" id="SUM33743.1"/>
    </source>
</evidence>
<organism evidence="7 8">
    <name type="scientific">Staphylococcus gallinarum</name>
    <dbReference type="NCBI Taxonomy" id="1293"/>
    <lineage>
        <taxon>Bacteria</taxon>
        <taxon>Bacillati</taxon>
        <taxon>Bacillota</taxon>
        <taxon>Bacilli</taxon>
        <taxon>Bacillales</taxon>
        <taxon>Staphylococcaceae</taxon>
        <taxon>Staphylococcus</taxon>
    </lineage>
</organism>
<evidence type="ECO:0000256" key="1">
    <source>
        <dbReference type="ARBA" id="ARBA00001667"/>
    </source>
</evidence>
<evidence type="ECO:0000256" key="4">
    <source>
        <dbReference type="ARBA" id="ARBA00012322"/>
    </source>
</evidence>
<gene>
    <name evidence="7" type="ORF">NCTC12195_03212</name>
</gene>
<accession>A0A380FJV2</accession>
<dbReference type="Gene3D" id="2.70.70.10">
    <property type="entry name" value="Glucose Permease (Domain IIA)"/>
    <property type="match status" value="1"/>
</dbReference>
<evidence type="ECO:0000256" key="5">
    <source>
        <dbReference type="ARBA" id="ARBA00023049"/>
    </source>
</evidence>
<dbReference type="InterPro" id="IPR016047">
    <property type="entry name" value="M23ase_b-sheet_dom"/>
</dbReference>
<evidence type="ECO:0000313" key="8">
    <source>
        <dbReference type="Proteomes" id="UP000255277"/>
    </source>
</evidence>
<dbReference type="GO" id="GO:0006508">
    <property type="term" value="P:proteolysis"/>
    <property type="evidence" value="ECO:0007669"/>
    <property type="project" value="UniProtKB-KW"/>
</dbReference>
<reference evidence="7 8" key="1">
    <citation type="submission" date="2018-06" db="EMBL/GenBank/DDBJ databases">
        <authorList>
            <consortium name="Pathogen Informatics"/>
            <person name="Doyle S."/>
        </authorList>
    </citation>
    <scope>NUCLEOTIDE SEQUENCE [LARGE SCALE GENOMIC DNA]</scope>
    <source>
        <strain evidence="7 8">NCTC12195</strain>
    </source>
</reference>
<dbReference type="CDD" id="cd12797">
    <property type="entry name" value="M23_peptidase"/>
    <property type="match status" value="1"/>
</dbReference>
<dbReference type="PANTHER" id="PTHR21666">
    <property type="entry name" value="PEPTIDASE-RELATED"/>
    <property type="match status" value="1"/>
</dbReference>
<dbReference type="GO" id="GO:0004222">
    <property type="term" value="F:metalloendopeptidase activity"/>
    <property type="evidence" value="ECO:0007669"/>
    <property type="project" value="TreeGrafter"/>
</dbReference>
<dbReference type="InterPro" id="IPR050570">
    <property type="entry name" value="Cell_wall_metabolism_enzyme"/>
</dbReference>
<dbReference type="Proteomes" id="UP000255277">
    <property type="component" value="Unassembled WGS sequence"/>
</dbReference>